<dbReference type="Pfam" id="PF13708">
    <property type="entry name" value="DUF4942"/>
    <property type="match status" value="1"/>
</dbReference>
<evidence type="ECO:0000259" key="1">
    <source>
        <dbReference type="Pfam" id="PF13708"/>
    </source>
</evidence>
<sequence>MKFDTYHLDLLNKLWERVRMLPGLLKLADKTIREVLKLPEEYGTPFNYGVLLENYISRIEEDMIIFVAFHMTKDLNLTVDMSSIIKHFQGRFDAFEVANYIESKYLSRADEIALKRIRSNVRSMIPPDPDIYDDPEKIMEKILEKNKLVLHCYLEAYGFHEPVNKREVLDSIADVFKFAKIVLEGKPPSTVKAEEVYSAYSAYRSDFFEKKEFWGPIVAVKVYKNGNIRFWFRNEKDAKEVARAIVYGLTEDTQTQSKLSEYLEKTQSCQENA</sequence>
<feature type="domain" description="DUF4942" evidence="1">
    <location>
        <begin position="145"/>
        <end position="244"/>
    </location>
</feature>
<proteinExistence type="predicted"/>
<dbReference type="EMBL" id="DSCQ01000025">
    <property type="protein sequence ID" value="HET20887.1"/>
    <property type="molecule type" value="Genomic_DNA"/>
</dbReference>
<protein>
    <recommendedName>
        <fullName evidence="1">DUF4942 domain-containing protein</fullName>
    </recommendedName>
</protein>
<name>A0A7C2SD61_ARCFL</name>
<organism evidence="2">
    <name type="scientific">Archaeoglobus fulgidus</name>
    <dbReference type="NCBI Taxonomy" id="2234"/>
    <lineage>
        <taxon>Archaea</taxon>
        <taxon>Methanobacteriati</taxon>
        <taxon>Methanobacteriota</taxon>
        <taxon>Archaeoglobi</taxon>
        <taxon>Archaeoglobales</taxon>
        <taxon>Archaeoglobaceae</taxon>
        <taxon>Archaeoglobus</taxon>
    </lineage>
</organism>
<gene>
    <name evidence="2" type="ORF">ENN70_02025</name>
</gene>
<evidence type="ECO:0000313" key="2">
    <source>
        <dbReference type="EMBL" id="HET20887.1"/>
    </source>
</evidence>
<dbReference type="AlphaFoldDB" id="A0A7C2SD61"/>
<reference evidence="2" key="1">
    <citation type="journal article" date="2020" name="mSystems">
        <title>Genome- and Community-Level Interaction Insights into Carbon Utilization and Element Cycling Functions of Hydrothermarchaeota in Hydrothermal Sediment.</title>
        <authorList>
            <person name="Zhou Z."/>
            <person name="Liu Y."/>
            <person name="Xu W."/>
            <person name="Pan J."/>
            <person name="Luo Z.H."/>
            <person name="Li M."/>
        </authorList>
    </citation>
    <scope>NUCLEOTIDE SEQUENCE [LARGE SCALE GENOMIC DNA]</scope>
    <source>
        <strain evidence="2">SpSt-12</strain>
    </source>
</reference>
<accession>A0A7C2SD61</accession>
<comment type="caution">
    <text evidence="2">The sequence shown here is derived from an EMBL/GenBank/DDBJ whole genome shotgun (WGS) entry which is preliminary data.</text>
</comment>
<dbReference type="InterPro" id="IPR031339">
    <property type="entry name" value="DUF4942"/>
</dbReference>